<dbReference type="InterPro" id="IPR026906">
    <property type="entry name" value="LRR_5"/>
</dbReference>
<dbReference type="InterPro" id="IPR053139">
    <property type="entry name" value="Surface_bspA-like"/>
</dbReference>
<evidence type="ECO:0000313" key="2">
    <source>
        <dbReference type="Proteomes" id="UP000001542"/>
    </source>
</evidence>
<dbReference type="PANTHER" id="PTHR45661">
    <property type="entry name" value="SURFACE ANTIGEN"/>
    <property type="match status" value="1"/>
</dbReference>
<dbReference type="Proteomes" id="UP000001542">
    <property type="component" value="Unassembled WGS sequence"/>
</dbReference>
<dbReference type="AlphaFoldDB" id="A2F6L0"/>
<gene>
    <name evidence="1" type="ORF">TVAG_052980</name>
</gene>
<dbReference type="STRING" id="5722.A2F6L0"/>
<dbReference type="EMBL" id="DS113637">
    <property type="protein sequence ID" value="EAX99455.1"/>
    <property type="molecule type" value="Genomic_DNA"/>
</dbReference>
<accession>A2F6L0</accession>
<protein>
    <submittedName>
        <fullName evidence="1">Surface antigen BspA-like</fullName>
    </submittedName>
</protein>
<dbReference type="Gene3D" id="3.80.10.10">
    <property type="entry name" value="Ribonuclease Inhibitor"/>
    <property type="match status" value="4"/>
</dbReference>
<sequence>MLKTIGDCAFSGCSKLSSIDFTNCELLQTIKPYAFMSCFSLSHLVLPQNLTVISSWSFSRCNFSTVSFPNAIEVIDHDSFRYCKELCSIIIGSNSKLTRINDQSFEETSLEQIYIPKDLLYIPITALPFSTTLKEIICDPNNQHYTSEDGVFYNKAKTVILLYLKNNHSSFIFPDSVESVSSYAFSGSSLENITFNSKIRTISLNSFSSTHLINVSIPDSVTSLGANAFSGCKYLEIVIVGARITVIPQSCFQNSNITNIIFKGNITTIEASAFSQCYNLKRVELPKSLSKISGSCFPINVELVFPEDSLLSIDSQGLLYNQHKTIIFQRLSELESYNIPDSVEEISAEVFMSLTILKTINFTSNSNLTKIGNSAFQNCNNLINIIFPASLKTIGDYAFFMCTSLKALYFPDNITSLSFNSFMDCSGFVEVHFRSVAVLKGYVFMRCNQLETITFEGSYDVILGSNNFNSCGKLKTVKMTHVTHIGNVCFVSCKSLQTIEIPDTIQNIGARAFASSGIENITFLGNPPIKQIGANTFNGASKLRYITLPQSIEEIGTNAFESTNISTFTVPHDTKSISDYAFKNCKNLDTFIIGENSSFKSLGYFVFEGCTSLRQFVCNDSMYFTVDSNALFDKNKTVLVCFPPASPYKFFYIPSSIRNIPAGAFLGCKNLVNILIPDNSVETIYRYAFADCTSLTHINIPICVQTIQTHAFSNCIHLTCGIDIENTTESFLEHLYRECHLNRDSIKSCSIITCKKSNHYRYFTSFYVFALSEGTKLGLF</sequence>
<dbReference type="SUPFAM" id="SSF52058">
    <property type="entry name" value="L domain-like"/>
    <property type="match status" value="3"/>
</dbReference>
<dbReference type="InterPro" id="IPR032675">
    <property type="entry name" value="LRR_dom_sf"/>
</dbReference>
<dbReference type="InParanoid" id="A2F6L0"/>
<proteinExistence type="predicted"/>
<name>A2F6L0_TRIV3</name>
<dbReference type="PANTHER" id="PTHR45661:SF3">
    <property type="entry name" value="IG-LIKE DOMAIN-CONTAINING PROTEIN"/>
    <property type="match status" value="1"/>
</dbReference>
<reference evidence="1" key="2">
    <citation type="journal article" date="2007" name="Science">
        <title>Draft genome sequence of the sexually transmitted pathogen Trichomonas vaginalis.</title>
        <authorList>
            <person name="Carlton J.M."/>
            <person name="Hirt R.P."/>
            <person name="Silva J.C."/>
            <person name="Delcher A.L."/>
            <person name="Schatz M."/>
            <person name="Zhao Q."/>
            <person name="Wortman J.R."/>
            <person name="Bidwell S.L."/>
            <person name="Alsmark U.C.M."/>
            <person name="Besteiro S."/>
            <person name="Sicheritz-Ponten T."/>
            <person name="Noel C.J."/>
            <person name="Dacks J.B."/>
            <person name="Foster P.G."/>
            <person name="Simillion C."/>
            <person name="Van de Peer Y."/>
            <person name="Miranda-Saavedra D."/>
            <person name="Barton G.J."/>
            <person name="Westrop G.D."/>
            <person name="Mueller S."/>
            <person name="Dessi D."/>
            <person name="Fiori P.L."/>
            <person name="Ren Q."/>
            <person name="Paulsen I."/>
            <person name="Zhang H."/>
            <person name="Bastida-Corcuera F.D."/>
            <person name="Simoes-Barbosa A."/>
            <person name="Brown M.T."/>
            <person name="Hayes R.D."/>
            <person name="Mukherjee M."/>
            <person name="Okumura C.Y."/>
            <person name="Schneider R."/>
            <person name="Smith A.J."/>
            <person name="Vanacova S."/>
            <person name="Villalvazo M."/>
            <person name="Haas B.J."/>
            <person name="Pertea M."/>
            <person name="Feldblyum T.V."/>
            <person name="Utterback T.R."/>
            <person name="Shu C.L."/>
            <person name="Osoegawa K."/>
            <person name="de Jong P.J."/>
            <person name="Hrdy I."/>
            <person name="Horvathova L."/>
            <person name="Zubacova Z."/>
            <person name="Dolezal P."/>
            <person name="Malik S.B."/>
            <person name="Logsdon J.M. Jr."/>
            <person name="Henze K."/>
            <person name="Gupta A."/>
            <person name="Wang C.C."/>
            <person name="Dunne R.L."/>
            <person name="Upcroft J.A."/>
            <person name="Upcroft P."/>
            <person name="White O."/>
            <person name="Salzberg S.L."/>
            <person name="Tang P."/>
            <person name="Chiu C.-H."/>
            <person name="Lee Y.-S."/>
            <person name="Embley T.M."/>
            <person name="Coombs G.H."/>
            <person name="Mottram J.C."/>
            <person name="Tachezy J."/>
            <person name="Fraser-Liggett C.M."/>
            <person name="Johnson P.J."/>
        </authorList>
    </citation>
    <scope>NUCLEOTIDE SEQUENCE [LARGE SCALE GENOMIC DNA]</scope>
    <source>
        <strain evidence="1">G3</strain>
    </source>
</reference>
<dbReference type="VEuPathDB" id="TrichDB:TVAGG3_0055620"/>
<reference evidence="1" key="1">
    <citation type="submission" date="2006-10" db="EMBL/GenBank/DDBJ databases">
        <authorList>
            <person name="Amadeo P."/>
            <person name="Zhao Q."/>
            <person name="Wortman J."/>
            <person name="Fraser-Liggett C."/>
            <person name="Carlton J."/>
        </authorList>
    </citation>
    <scope>NUCLEOTIDE SEQUENCE</scope>
    <source>
        <strain evidence="1">G3</strain>
    </source>
</reference>
<dbReference type="Pfam" id="PF13306">
    <property type="entry name" value="LRR_5"/>
    <property type="match status" value="5"/>
</dbReference>
<evidence type="ECO:0000313" key="1">
    <source>
        <dbReference type="EMBL" id="EAX99455.1"/>
    </source>
</evidence>
<organism evidence="1 2">
    <name type="scientific">Trichomonas vaginalis (strain ATCC PRA-98 / G3)</name>
    <dbReference type="NCBI Taxonomy" id="412133"/>
    <lineage>
        <taxon>Eukaryota</taxon>
        <taxon>Metamonada</taxon>
        <taxon>Parabasalia</taxon>
        <taxon>Trichomonadida</taxon>
        <taxon>Trichomonadidae</taxon>
        <taxon>Trichomonas</taxon>
    </lineage>
</organism>
<dbReference type="VEuPathDB" id="TrichDB:TVAG_052980"/>
<keyword evidence="2" id="KW-1185">Reference proteome</keyword>